<dbReference type="Proteomes" id="UP000315295">
    <property type="component" value="Unassembled WGS sequence"/>
</dbReference>
<organism evidence="1 2">
    <name type="scientific">Malus baccata</name>
    <name type="common">Siberian crab apple</name>
    <name type="synonym">Pyrus baccata</name>
    <dbReference type="NCBI Taxonomy" id="106549"/>
    <lineage>
        <taxon>Eukaryota</taxon>
        <taxon>Viridiplantae</taxon>
        <taxon>Streptophyta</taxon>
        <taxon>Embryophyta</taxon>
        <taxon>Tracheophyta</taxon>
        <taxon>Spermatophyta</taxon>
        <taxon>Magnoliopsida</taxon>
        <taxon>eudicotyledons</taxon>
        <taxon>Gunneridae</taxon>
        <taxon>Pentapetalae</taxon>
        <taxon>rosids</taxon>
        <taxon>fabids</taxon>
        <taxon>Rosales</taxon>
        <taxon>Rosaceae</taxon>
        <taxon>Amygdaloideae</taxon>
        <taxon>Maleae</taxon>
        <taxon>Malus</taxon>
    </lineage>
</organism>
<protein>
    <submittedName>
        <fullName evidence="1">Uncharacterized protein</fullName>
    </submittedName>
</protein>
<name>A0A540LLL4_MALBA</name>
<sequence>MHIALRHRLDAKTMAMGDPTPPYQVLLHKRKTKTVSGHSEADEFKVLRQSFEFDNIV</sequence>
<reference evidence="1 2" key="1">
    <citation type="journal article" date="2019" name="G3 (Bethesda)">
        <title>Sequencing of a Wild Apple (Malus baccata) Genome Unravels the Differences Between Cultivated and Wild Apple Species Regarding Disease Resistance and Cold Tolerance.</title>
        <authorList>
            <person name="Chen X."/>
        </authorList>
    </citation>
    <scope>NUCLEOTIDE SEQUENCE [LARGE SCALE GENOMIC DNA]</scope>
    <source>
        <strain evidence="2">cv. Shandingzi</strain>
        <tissue evidence="1">Leaves</tissue>
    </source>
</reference>
<evidence type="ECO:0000313" key="2">
    <source>
        <dbReference type="Proteomes" id="UP000315295"/>
    </source>
</evidence>
<gene>
    <name evidence="1" type="ORF">C1H46_027107</name>
</gene>
<proteinExistence type="predicted"/>
<comment type="caution">
    <text evidence="1">The sequence shown here is derived from an EMBL/GenBank/DDBJ whole genome shotgun (WGS) entry which is preliminary data.</text>
</comment>
<evidence type="ECO:0000313" key="1">
    <source>
        <dbReference type="EMBL" id="TQD87371.1"/>
    </source>
</evidence>
<accession>A0A540LLL4</accession>
<dbReference type="EMBL" id="VIEB01000538">
    <property type="protein sequence ID" value="TQD87371.1"/>
    <property type="molecule type" value="Genomic_DNA"/>
</dbReference>
<keyword evidence="2" id="KW-1185">Reference proteome</keyword>
<dbReference type="AlphaFoldDB" id="A0A540LLL4"/>